<feature type="transmembrane region" description="Helical" evidence="7">
    <location>
        <begin position="80"/>
        <end position="100"/>
    </location>
</feature>
<dbReference type="InterPro" id="IPR024791">
    <property type="entry name" value="Cyt_c/ubiquinol_Oxase_su3"/>
</dbReference>
<dbReference type="PANTHER" id="PTHR11403:SF2">
    <property type="entry name" value="CYTOCHROME BO(3) UBIQUINOL OXIDASE SUBUNIT 3"/>
    <property type="match status" value="1"/>
</dbReference>
<keyword evidence="6 7" id="KW-0472">Membrane</keyword>
<dbReference type="PROSITE" id="PS50253">
    <property type="entry name" value="COX3"/>
    <property type="match status" value="1"/>
</dbReference>
<feature type="transmembrane region" description="Helical" evidence="7">
    <location>
        <begin position="29"/>
        <end position="51"/>
    </location>
</feature>
<dbReference type="InterPro" id="IPR035973">
    <property type="entry name" value="Cyt_c_oxidase_su3-like_sf"/>
</dbReference>
<evidence type="ECO:0000313" key="9">
    <source>
        <dbReference type="EMBL" id="MFD0983826.1"/>
    </source>
</evidence>
<evidence type="ECO:0000256" key="6">
    <source>
        <dbReference type="ARBA" id="ARBA00023136"/>
    </source>
</evidence>
<comment type="similarity">
    <text evidence="2">Belongs to the cytochrome c oxidase subunit 3 family.</text>
</comment>
<reference evidence="10" key="1">
    <citation type="journal article" date="2019" name="Int. J. Syst. Evol. Microbiol.">
        <title>The Global Catalogue of Microorganisms (GCM) 10K type strain sequencing project: providing services to taxonomists for standard genome sequencing and annotation.</title>
        <authorList>
            <consortium name="The Broad Institute Genomics Platform"/>
            <consortium name="The Broad Institute Genome Sequencing Center for Infectious Disease"/>
            <person name="Wu L."/>
            <person name="Ma J."/>
        </authorList>
    </citation>
    <scope>NUCLEOTIDE SEQUENCE [LARGE SCALE GENOMIC DNA]</scope>
    <source>
        <strain evidence="10">CECT 7649</strain>
    </source>
</reference>
<gene>
    <name evidence="9" type="ORF">ACFQ0S_04980</name>
</gene>
<feature type="transmembrane region" description="Helical" evidence="7">
    <location>
        <begin position="323"/>
        <end position="341"/>
    </location>
</feature>
<keyword evidence="3" id="KW-1003">Cell membrane</keyword>
<keyword evidence="10" id="KW-1185">Reference proteome</keyword>
<evidence type="ECO:0000313" key="10">
    <source>
        <dbReference type="Proteomes" id="UP001597051"/>
    </source>
</evidence>
<protein>
    <submittedName>
        <fullName evidence="9">Cytochrome c oxidase subunit 3</fullName>
    </submittedName>
</protein>
<keyword evidence="4 7" id="KW-0812">Transmembrane</keyword>
<dbReference type="RefSeq" id="WP_379754721.1">
    <property type="nucleotide sequence ID" value="NZ_JBHSYB010000012.1"/>
</dbReference>
<feature type="transmembrane region" description="Helical" evidence="7">
    <location>
        <begin position="278"/>
        <end position="302"/>
    </location>
</feature>
<feature type="domain" description="Heme-copper oxidase subunit III family profile" evidence="8">
    <location>
        <begin position="1"/>
        <end position="342"/>
    </location>
</feature>
<dbReference type="InterPro" id="IPR013833">
    <property type="entry name" value="Cyt_c_oxidase_su3_a-hlx"/>
</dbReference>
<dbReference type="PANTHER" id="PTHR11403">
    <property type="entry name" value="CYTOCHROME C OXIDASE SUBUNIT III"/>
    <property type="match status" value="1"/>
</dbReference>
<proteinExistence type="inferred from homology"/>
<evidence type="ECO:0000256" key="4">
    <source>
        <dbReference type="ARBA" id="ARBA00022692"/>
    </source>
</evidence>
<accession>A0ABW3J290</accession>
<feature type="transmembrane region" description="Helical" evidence="7">
    <location>
        <begin position="112"/>
        <end position="132"/>
    </location>
</feature>
<organism evidence="9 10">
    <name type="scientific">Flavobacterium myungsuense</name>
    <dbReference type="NCBI Taxonomy" id="651823"/>
    <lineage>
        <taxon>Bacteria</taxon>
        <taxon>Pseudomonadati</taxon>
        <taxon>Bacteroidota</taxon>
        <taxon>Flavobacteriia</taxon>
        <taxon>Flavobacteriales</taxon>
        <taxon>Flavobacteriaceae</taxon>
        <taxon>Flavobacterium</taxon>
    </lineage>
</organism>
<evidence type="ECO:0000259" key="8">
    <source>
        <dbReference type="PROSITE" id="PS50253"/>
    </source>
</evidence>
<dbReference type="Pfam" id="PF00510">
    <property type="entry name" value="COX3"/>
    <property type="match status" value="1"/>
</dbReference>
<name>A0ABW3J290_9FLAO</name>
<dbReference type="Proteomes" id="UP001597051">
    <property type="component" value="Unassembled WGS sequence"/>
</dbReference>
<sequence>MGATVTTANSEEKTWGGGNQPLGADYGKLMMWFFIVSDALTFSGFLAAYGFSRFKFIETWPLADEVFTHFPFMHGVTAPMYYVALMTFILIFSSVTMVLAVDAGHQMKKSKVAFYMFLTIIGGLIFVGSQAWEWKNFIHGEYGAVETKGGSLLQFVDNTGKRVKLEDFAATLPEERAQLERSKGTWFMKEATLPSYSVAEVQAGFKAHPELLIRTEVLYKDDAAAKSDTKVNHELTKHKHKTILTRAESEARLANALYVVEGANLVRNEYGSKLFADFFFFITGFHGFHVFSGVIINIIIFFNVLMGTYEKRKSYEMVEKVGLYWHFVDLVWVFVFTFFYLV</sequence>
<evidence type="ECO:0000256" key="1">
    <source>
        <dbReference type="ARBA" id="ARBA00004651"/>
    </source>
</evidence>
<comment type="caution">
    <text evidence="9">The sequence shown here is derived from an EMBL/GenBank/DDBJ whole genome shotgun (WGS) entry which is preliminary data.</text>
</comment>
<comment type="subcellular location">
    <subcellularLocation>
        <location evidence="1">Cell membrane</location>
        <topology evidence="1">Multi-pass membrane protein</topology>
    </subcellularLocation>
</comment>
<evidence type="ECO:0000256" key="2">
    <source>
        <dbReference type="ARBA" id="ARBA00010581"/>
    </source>
</evidence>
<dbReference type="Gene3D" id="1.20.120.80">
    <property type="entry name" value="Cytochrome c oxidase, subunit III, four-helix bundle"/>
    <property type="match status" value="2"/>
</dbReference>
<dbReference type="EMBL" id="JBHTIZ010000011">
    <property type="protein sequence ID" value="MFD0983826.1"/>
    <property type="molecule type" value="Genomic_DNA"/>
</dbReference>
<evidence type="ECO:0000256" key="5">
    <source>
        <dbReference type="ARBA" id="ARBA00022989"/>
    </source>
</evidence>
<evidence type="ECO:0000256" key="7">
    <source>
        <dbReference type="SAM" id="Phobius"/>
    </source>
</evidence>
<dbReference type="SUPFAM" id="SSF81452">
    <property type="entry name" value="Cytochrome c oxidase subunit III-like"/>
    <property type="match status" value="2"/>
</dbReference>
<evidence type="ECO:0000256" key="3">
    <source>
        <dbReference type="ARBA" id="ARBA00022475"/>
    </source>
</evidence>
<keyword evidence="5 7" id="KW-1133">Transmembrane helix</keyword>
<dbReference type="InterPro" id="IPR000298">
    <property type="entry name" value="Cyt_c_oxidase-like_su3"/>
</dbReference>